<feature type="non-terminal residue" evidence="1">
    <location>
        <position position="1"/>
    </location>
</feature>
<organism evidence="1 3">
    <name type="scientific">Durusdinium trenchii</name>
    <dbReference type="NCBI Taxonomy" id="1381693"/>
    <lineage>
        <taxon>Eukaryota</taxon>
        <taxon>Sar</taxon>
        <taxon>Alveolata</taxon>
        <taxon>Dinophyceae</taxon>
        <taxon>Suessiales</taxon>
        <taxon>Symbiodiniaceae</taxon>
        <taxon>Durusdinium</taxon>
    </lineage>
</organism>
<comment type="caution">
    <text evidence="1">The sequence shown here is derived from an EMBL/GenBank/DDBJ whole genome shotgun (WGS) entry which is preliminary data.</text>
</comment>
<sequence>RRSSCETFDADTFRSKSLGGGALSPIKVNVFLVEEGVHAAWSSLSARFCEDLAMHDLRL</sequence>
<evidence type="ECO:0000313" key="1">
    <source>
        <dbReference type="EMBL" id="CAK9052433.1"/>
    </source>
</evidence>
<evidence type="ECO:0000313" key="3">
    <source>
        <dbReference type="Proteomes" id="UP001642484"/>
    </source>
</evidence>
<gene>
    <name evidence="1" type="ORF">CCMP2556_LOCUS26445</name>
    <name evidence="2" type="ORF">CCMP2556_LOCUS29745</name>
</gene>
<accession>A0ABP0MML0</accession>
<dbReference type="Proteomes" id="UP001642484">
    <property type="component" value="Unassembled WGS sequence"/>
</dbReference>
<dbReference type="EMBL" id="CAXAMN010018446">
    <property type="protein sequence ID" value="CAK9052433.1"/>
    <property type="molecule type" value="Genomic_DNA"/>
</dbReference>
<evidence type="ECO:0000313" key="2">
    <source>
        <dbReference type="EMBL" id="CAK9060463.1"/>
    </source>
</evidence>
<proteinExistence type="predicted"/>
<keyword evidence="3" id="KW-1185">Reference proteome</keyword>
<protein>
    <submittedName>
        <fullName evidence="1">Uncharacterized protein</fullName>
    </submittedName>
</protein>
<dbReference type="EMBL" id="CAXAMN010021518">
    <property type="protein sequence ID" value="CAK9060463.1"/>
    <property type="molecule type" value="Genomic_DNA"/>
</dbReference>
<reference evidence="1 3" key="1">
    <citation type="submission" date="2024-02" db="EMBL/GenBank/DDBJ databases">
        <authorList>
            <person name="Chen Y."/>
            <person name="Shah S."/>
            <person name="Dougan E. K."/>
            <person name="Thang M."/>
            <person name="Chan C."/>
        </authorList>
    </citation>
    <scope>NUCLEOTIDE SEQUENCE [LARGE SCALE GENOMIC DNA]</scope>
</reference>
<name>A0ABP0MML0_9DINO</name>